<evidence type="ECO:0000259" key="3">
    <source>
        <dbReference type="SMART" id="SM01027"/>
    </source>
</evidence>
<feature type="domain" description="Beta-Casp" evidence="3">
    <location>
        <begin position="247"/>
        <end position="372"/>
    </location>
</feature>
<dbReference type="Pfam" id="PF16661">
    <property type="entry name" value="Lactamase_B_6"/>
    <property type="match status" value="1"/>
</dbReference>
<reference evidence="4 5" key="1">
    <citation type="submission" date="2021-05" db="EMBL/GenBank/DDBJ databases">
        <title>A Polyphasic approach of four new species of the genus Ohtaekwangia: Ohtaekwangia histidinii sp. nov., Ohtaekwangia cretensis sp. nov., Ohtaekwangia indiensis sp. nov., Ohtaekwangia reichenbachii sp. nov. from diverse environment.</title>
        <authorList>
            <person name="Octaviana S."/>
        </authorList>
    </citation>
    <scope>NUCLEOTIDE SEQUENCE [LARGE SCALE GENOMIC DNA]</scope>
    <source>
        <strain evidence="4 5">PWU20</strain>
    </source>
</reference>
<evidence type="ECO:0000259" key="2">
    <source>
        <dbReference type="SMART" id="SM00849"/>
    </source>
</evidence>
<dbReference type="Proteomes" id="UP000772618">
    <property type="component" value="Unassembled WGS sequence"/>
</dbReference>
<dbReference type="InterPro" id="IPR011108">
    <property type="entry name" value="RMMBL"/>
</dbReference>
<dbReference type="CDD" id="cd16295">
    <property type="entry name" value="TTHA0252-CPSF-like_MBL-fold"/>
    <property type="match status" value="1"/>
</dbReference>
<organism evidence="4 5">
    <name type="scientific">Chryseosolibacter indicus</name>
    <dbReference type="NCBI Taxonomy" id="2782351"/>
    <lineage>
        <taxon>Bacteria</taxon>
        <taxon>Pseudomonadati</taxon>
        <taxon>Bacteroidota</taxon>
        <taxon>Cytophagia</taxon>
        <taxon>Cytophagales</taxon>
        <taxon>Chryseotaleaceae</taxon>
        <taxon>Chryseosolibacter</taxon>
    </lineage>
</organism>
<keyword evidence="5" id="KW-1185">Reference proteome</keyword>
<dbReference type="InterPro" id="IPR036866">
    <property type="entry name" value="RibonucZ/Hydroxyglut_hydro"/>
</dbReference>
<dbReference type="SMART" id="SM00849">
    <property type="entry name" value="Lactamase_B"/>
    <property type="match status" value="1"/>
</dbReference>
<accession>A0ABS5VPM6</accession>
<dbReference type="RefSeq" id="WP_254153354.1">
    <property type="nucleotide sequence ID" value="NZ_JAHESD010000014.1"/>
</dbReference>
<dbReference type="EMBL" id="JAHESD010000014">
    <property type="protein sequence ID" value="MBT1703390.1"/>
    <property type="molecule type" value="Genomic_DNA"/>
</dbReference>
<dbReference type="Pfam" id="PF07521">
    <property type="entry name" value="RMMBL"/>
    <property type="match status" value="1"/>
</dbReference>
<evidence type="ECO:0000313" key="5">
    <source>
        <dbReference type="Proteomes" id="UP000772618"/>
    </source>
</evidence>
<dbReference type="Gene3D" id="3.40.50.10890">
    <property type="match status" value="1"/>
</dbReference>
<dbReference type="PANTHER" id="PTHR11203:SF37">
    <property type="entry name" value="INTEGRATOR COMPLEX SUBUNIT 11"/>
    <property type="match status" value="1"/>
</dbReference>
<dbReference type="InterPro" id="IPR022712">
    <property type="entry name" value="Beta_Casp"/>
</dbReference>
<dbReference type="PANTHER" id="PTHR11203">
    <property type="entry name" value="CLEAVAGE AND POLYADENYLATION SPECIFICITY FACTOR FAMILY MEMBER"/>
    <property type="match status" value="1"/>
</dbReference>
<sequence>MELSFYGAAQSVTGSKHLITLGNGRRILLDCGMVQGKNGNNEDLNASFLFKPETVDYLILSHAHIDHCGLIPRLVKKGFKGKIFSTPPTLELCKILLNDSANIQEAEVRRSDTKTEPLYGKDDVDTAFSLFTTVEYDKPYTIDDSIELLFTDAGHILGSAVVNLTIKENGKERHIAFTGDIGRYCNRILKSPQAFPQADVIICESTYGDKLHETIDNSEEKLLRMVNYTCVEKKGNLLIPAFSIGRTQELIFSLNKLAEDNRLPDVDVFIDSPMSVYATDVMRDNKQYFSDSMQEYLKFDSDPFGFDRLHYIVDHNDSAELQKLDKPCVIIAASGMMEGGRIVHHLKNNISDPKNTILVTGYCEPATLGGKISHGAEEVVIMDETLPVKAEVIFMNEYSAHADYGDLLKLLMRQDKEQIKKIFLVHGEKRTMVSFKDILEEYGFKNVEMAEYRMSYEV</sequence>
<comment type="caution">
    <text evidence="4">The sequence shown here is derived from an EMBL/GenBank/DDBJ whole genome shotgun (WGS) entry which is preliminary data.</text>
</comment>
<dbReference type="SUPFAM" id="SSF56281">
    <property type="entry name" value="Metallo-hydrolase/oxidoreductase"/>
    <property type="match status" value="1"/>
</dbReference>
<dbReference type="Pfam" id="PF10996">
    <property type="entry name" value="Beta-Casp"/>
    <property type="match status" value="1"/>
</dbReference>
<feature type="domain" description="Metallo-beta-lactamase" evidence="2">
    <location>
        <begin position="13"/>
        <end position="242"/>
    </location>
</feature>
<dbReference type="SMART" id="SM01027">
    <property type="entry name" value="Beta-Casp"/>
    <property type="match status" value="1"/>
</dbReference>
<dbReference type="InterPro" id="IPR050698">
    <property type="entry name" value="MBL"/>
</dbReference>
<name>A0ABS5VPM6_9BACT</name>
<dbReference type="Gene3D" id="3.60.15.10">
    <property type="entry name" value="Ribonuclease Z/Hydroxyacylglutathione hydrolase-like"/>
    <property type="match status" value="1"/>
</dbReference>
<evidence type="ECO:0000256" key="1">
    <source>
        <dbReference type="ARBA" id="ARBA00022801"/>
    </source>
</evidence>
<proteinExistence type="predicted"/>
<evidence type="ECO:0000313" key="4">
    <source>
        <dbReference type="EMBL" id="MBT1703390.1"/>
    </source>
</evidence>
<gene>
    <name evidence="4" type="ORF">KK060_08875</name>
</gene>
<protein>
    <submittedName>
        <fullName evidence="4">MBL fold metallo-hydrolase</fullName>
    </submittedName>
</protein>
<keyword evidence="1" id="KW-0378">Hydrolase</keyword>
<dbReference type="InterPro" id="IPR001279">
    <property type="entry name" value="Metallo-B-lactamas"/>
</dbReference>